<gene>
    <name evidence="2" type="ORF">CHS0354_039555</name>
</gene>
<dbReference type="Proteomes" id="UP001195483">
    <property type="component" value="Unassembled WGS sequence"/>
</dbReference>
<evidence type="ECO:0000313" key="2">
    <source>
        <dbReference type="EMBL" id="KAK3598467.1"/>
    </source>
</evidence>
<dbReference type="AlphaFoldDB" id="A0AAE0SUW5"/>
<reference evidence="2" key="1">
    <citation type="journal article" date="2021" name="Genome Biol. Evol.">
        <title>A High-Quality Reference Genome for a Parasitic Bivalve with Doubly Uniparental Inheritance (Bivalvia: Unionida).</title>
        <authorList>
            <person name="Smith C.H."/>
        </authorList>
    </citation>
    <scope>NUCLEOTIDE SEQUENCE</scope>
    <source>
        <strain evidence="2">CHS0354</strain>
    </source>
</reference>
<proteinExistence type="predicted"/>
<evidence type="ECO:0000256" key="1">
    <source>
        <dbReference type="SAM" id="Phobius"/>
    </source>
</evidence>
<dbReference type="EMBL" id="JAEAOA010002310">
    <property type="protein sequence ID" value="KAK3598467.1"/>
    <property type="molecule type" value="Genomic_DNA"/>
</dbReference>
<accession>A0AAE0SUW5</accession>
<keyword evidence="1" id="KW-0812">Transmembrane</keyword>
<reference evidence="2" key="3">
    <citation type="submission" date="2023-05" db="EMBL/GenBank/DDBJ databases">
        <authorList>
            <person name="Smith C.H."/>
        </authorList>
    </citation>
    <scope>NUCLEOTIDE SEQUENCE</scope>
    <source>
        <strain evidence="2">CHS0354</strain>
        <tissue evidence="2">Mantle</tissue>
    </source>
</reference>
<feature type="transmembrane region" description="Helical" evidence="1">
    <location>
        <begin position="91"/>
        <end position="113"/>
    </location>
</feature>
<keyword evidence="1" id="KW-0472">Membrane</keyword>
<keyword evidence="3" id="KW-1185">Reference proteome</keyword>
<evidence type="ECO:0000313" key="3">
    <source>
        <dbReference type="Proteomes" id="UP001195483"/>
    </source>
</evidence>
<comment type="caution">
    <text evidence="2">The sequence shown here is derived from an EMBL/GenBank/DDBJ whole genome shotgun (WGS) entry which is preliminary data.</text>
</comment>
<protein>
    <submittedName>
        <fullName evidence="2">Uncharacterized protein</fullName>
    </submittedName>
</protein>
<name>A0AAE0SUW5_9BIVA</name>
<feature type="transmembrane region" description="Helical" evidence="1">
    <location>
        <begin position="125"/>
        <end position="148"/>
    </location>
</feature>
<keyword evidence="1" id="KW-1133">Transmembrane helix</keyword>
<organism evidence="2 3">
    <name type="scientific">Potamilus streckersoni</name>
    <dbReference type="NCBI Taxonomy" id="2493646"/>
    <lineage>
        <taxon>Eukaryota</taxon>
        <taxon>Metazoa</taxon>
        <taxon>Spiralia</taxon>
        <taxon>Lophotrochozoa</taxon>
        <taxon>Mollusca</taxon>
        <taxon>Bivalvia</taxon>
        <taxon>Autobranchia</taxon>
        <taxon>Heteroconchia</taxon>
        <taxon>Palaeoheterodonta</taxon>
        <taxon>Unionida</taxon>
        <taxon>Unionoidea</taxon>
        <taxon>Unionidae</taxon>
        <taxon>Ambleminae</taxon>
        <taxon>Lampsilini</taxon>
        <taxon>Potamilus</taxon>
    </lineage>
</organism>
<feature type="transmembrane region" description="Helical" evidence="1">
    <location>
        <begin position="50"/>
        <end position="70"/>
    </location>
</feature>
<feature type="transmembrane region" description="Helical" evidence="1">
    <location>
        <begin position="21"/>
        <end position="44"/>
    </location>
</feature>
<sequence>MNTKKSLRNNRLRQELEVNPSLQKVIAVYHIIQINAIIICVAVSINSLQFYFLISAYIPITLFVIFWVASKCNFQDLVIILVHFNPILSSMYFLVVFPVLVATCILYLSSGIFNDYLRQTADVRVAIIAVMTGIMSLSSAVFGVMGIWKSARKVVLSARFDYPDPVDAVGYVPLPCEEQVTFIDPNDKHIGKAAYGDEDV</sequence>
<reference evidence="2" key="2">
    <citation type="journal article" date="2021" name="Genome Biol. Evol.">
        <title>Developing a high-quality reference genome for a parasitic bivalve with doubly uniparental inheritance (Bivalvia: Unionida).</title>
        <authorList>
            <person name="Smith C.H."/>
        </authorList>
    </citation>
    <scope>NUCLEOTIDE SEQUENCE</scope>
    <source>
        <strain evidence="2">CHS0354</strain>
        <tissue evidence="2">Mantle</tissue>
    </source>
</reference>